<dbReference type="GO" id="GO:0004674">
    <property type="term" value="F:protein serine/threonine kinase activity"/>
    <property type="evidence" value="ECO:0007669"/>
    <property type="project" value="UniProtKB-KW"/>
</dbReference>
<keyword evidence="7" id="KW-0808">Transferase</keyword>
<reference evidence="23" key="1">
    <citation type="journal article" date="2022" name="Plant J.">
        <title>Strategies of tolerance reflected in two North American maple genomes.</title>
        <authorList>
            <person name="McEvoy S.L."/>
            <person name="Sezen U.U."/>
            <person name="Trouern-Trend A."/>
            <person name="McMahon S.M."/>
            <person name="Schaberg P.G."/>
            <person name="Yang J."/>
            <person name="Wegrzyn J.L."/>
            <person name="Swenson N.G."/>
        </authorList>
    </citation>
    <scope>NUCLEOTIDE SEQUENCE</scope>
    <source>
        <strain evidence="23">91603</strain>
    </source>
</reference>
<dbReference type="GO" id="GO:0005886">
    <property type="term" value="C:plasma membrane"/>
    <property type="evidence" value="ECO:0007669"/>
    <property type="project" value="UniProtKB-SubCell"/>
</dbReference>
<keyword evidence="13 20" id="KW-0067">ATP-binding</keyword>
<evidence type="ECO:0000313" key="24">
    <source>
        <dbReference type="Proteomes" id="UP001064489"/>
    </source>
</evidence>
<name>A0AAD5ID09_ACENE</name>
<dbReference type="PROSITE" id="PS50011">
    <property type="entry name" value="PROTEIN_KINASE_DOM"/>
    <property type="match status" value="1"/>
</dbReference>
<dbReference type="SMART" id="SM00369">
    <property type="entry name" value="LRR_TYP"/>
    <property type="match status" value="7"/>
</dbReference>
<dbReference type="PROSITE" id="PS00107">
    <property type="entry name" value="PROTEIN_KINASE_ATP"/>
    <property type="match status" value="1"/>
</dbReference>
<keyword evidence="5" id="KW-0597">Phosphoprotein</keyword>
<dbReference type="SUPFAM" id="SSF52058">
    <property type="entry name" value="L domain-like"/>
    <property type="match status" value="1"/>
</dbReference>
<dbReference type="EC" id="2.7.11.1" evidence="3"/>
<evidence type="ECO:0000256" key="3">
    <source>
        <dbReference type="ARBA" id="ARBA00012513"/>
    </source>
</evidence>
<dbReference type="InterPro" id="IPR017441">
    <property type="entry name" value="Protein_kinase_ATP_BS"/>
</dbReference>
<dbReference type="EMBL" id="JAJSOW010000106">
    <property type="protein sequence ID" value="KAI9159952.1"/>
    <property type="molecule type" value="Genomic_DNA"/>
</dbReference>
<dbReference type="InterPro" id="IPR008266">
    <property type="entry name" value="Tyr_kinase_AS"/>
</dbReference>
<comment type="catalytic activity">
    <reaction evidence="18">
        <text>L-threonyl-[protein] + ATP = O-phospho-L-threonyl-[protein] + ADP + H(+)</text>
        <dbReference type="Rhea" id="RHEA:46608"/>
        <dbReference type="Rhea" id="RHEA-COMP:11060"/>
        <dbReference type="Rhea" id="RHEA-COMP:11605"/>
        <dbReference type="ChEBI" id="CHEBI:15378"/>
        <dbReference type="ChEBI" id="CHEBI:30013"/>
        <dbReference type="ChEBI" id="CHEBI:30616"/>
        <dbReference type="ChEBI" id="CHEBI:61977"/>
        <dbReference type="ChEBI" id="CHEBI:456216"/>
        <dbReference type="EC" id="2.7.11.1"/>
    </reaction>
</comment>
<evidence type="ECO:0000256" key="8">
    <source>
        <dbReference type="ARBA" id="ARBA00022692"/>
    </source>
</evidence>
<evidence type="ECO:0000256" key="13">
    <source>
        <dbReference type="ARBA" id="ARBA00022840"/>
    </source>
</evidence>
<feature type="binding site" evidence="20">
    <location>
        <position position="553"/>
    </location>
    <ligand>
        <name>ATP</name>
        <dbReference type="ChEBI" id="CHEBI:30616"/>
    </ligand>
</feature>
<dbReference type="FunFam" id="1.10.510.10:FF:000445">
    <property type="entry name" value="MDIS1-interacting receptor like kinase 2"/>
    <property type="match status" value="1"/>
</dbReference>
<reference evidence="23" key="2">
    <citation type="submission" date="2023-02" db="EMBL/GenBank/DDBJ databases">
        <authorList>
            <person name="Swenson N.G."/>
            <person name="Wegrzyn J.L."/>
            <person name="Mcevoy S.L."/>
        </authorList>
    </citation>
    <scope>NUCLEOTIDE SEQUENCE</scope>
    <source>
        <strain evidence="23">91603</strain>
        <tissue evidence="23">Leaf</tissue>
    </source>
</reference>
<dbReference type="InterPro" id="IPR051716">
    <property type="entry name" value="Plant_RL_S/T_kinase"/>
</dbReference>
<evidence type="ECO:0000256" key="18">
    <source>
        <dbReference type="ARBA" id="ARBA00047899"/>
    </source>
</evidence>
<dbReference type="PROSITE" id="PS00109">
    <property type="entry name" value="PROTEIN_KINASE_TYR"/>
    <property type="match status" value="1"/>
</dbReference>
<evidence type="ECO:0000256" key="16">
    <source>
        <dbReference type="ARBA" id="ARBA00023170"/>
    </source>
</evidence>
<keyword evidence="11 20" id="KW-0547">Nucleotide-binding</keyword>
<dbReference type="Pfam" id="PF23598">
    <property type="entry name" value="LRR_14"/>
    <property type="match status" value="1"/>
</dbReference>
<dbReference type="Pfam" id="PF00560">
    <property type="entry name" value="LRR_1"/>
    <property type="match status" value="5"/>
</dbReference>
<protein>
    <recommendedName>
        <fullName evidence="3">non-specific serine/threonine protein kinase</fullName>
        <ecNumber evidence="3">2.7.11.1</ecNumber>
    </recommendedName>
</protein>
<organism evidence="23 24">
    <name type="scientific">Acer negundo</name>
    <name type="common">Box elder</name>
    <dbReference type="NCBI Taxonomy" id="4023"/>
    <lineage>
        <taxon>Eukaryota</taxon>
        <taxon>Viridiplantae</taxon>
        <taxon>Streptophyta</taxon>
        <taxon>Embryophyta</taxon>
        <taxon>Tracheophyta</taxon>
        <taxon>Spermatophyta</taxon>
        <taxon>Magnoliopsida</taxon>
        <taxon>eudicotyledons</taxon>
        <taxon>Gunneridae</taxon>
        <taxon>Pentapetalae</taxon>
        <taxon>rosids</taxon>
        <taxon>malvids</taxon>
        <taxon>Sapindales</taxon>
        <taxon>Sapindaceae</taxon>
        <taxon>Hippocastanoideae</taxon>
        <taxon>Acereae</taxon>
        <taxon>Acer</taxon>
    </lineage>
</organism>
<dbReference type="SUPFAM" id="SSF56112">
    <property type="entry name" value="Protein kinase-like (PK-like)"/>
    <property type="match status" value="1"/>
</dbReference>
<keyword evidence="8 21" id="KW-0812">Transmembrane</keyword>
<dbReference type="Pfam" id="PF07714">
    <property type="entry name" value="PK_Tyr_Ser-Thr"/>
    <property type="match status" value="1"/>
</dbReference>
<evidence type="ECO:0000256" key="11">
    <source>
        <dbReference type="ARBA" id="ARBA00022741"/>
    </source>
</evidence>
<dbReference type="InterPro" id="IPR000719">
    <property type="entry name" value="Prot_kinase_dom"/>
</dbReference>
<accession>A0AAD5ID09</accession>
<keyword evidence="14 21" id="KW-1133">Transmembrane helix</keyword>
<keyword evidence="12" id="KW-0418">Kinase</keyword>
<dbReference type="InterPro" id="IPR055414">
    <property type="entry name" value="LRR_R13L4/SHOC2-like"/>
</dbReference>
<dbReference type="Gene3D" id="3.80.10.10">
    <property type="entry name" value="Ribonuclease Inhibitor"/>
    <property type="match status" value="2"/>
</dbReference>
<dbReference type="InterPro" id="IPR003591">
    <property type="entry name" value="Leu-rich_rpt_typical-subtyp"/>
</dbReference>
<dbReference type="Gene3D" id="3.30.200.20">
    <property type="entry name" value="Phosphorylase Kinase, domain 1"/>
    <property type="match status" value="1"/>
</dbReference>
<dbReference type="Proteomes" id="UP001064489">
    <property type="component" value="Chromosome 2"/>
</dbReference>
<evidence type="ECO:0000256" key="7">
    <source>
        <dbReference type="ARBA" id="ARBA00022679"/>
    </source>
</evidence>
<dbReference type="PROSITE" id="PS51450">
    <property type="entry name" value="LRR"/>
    <property type="match status" value="1"/>
</dbReference>
<dbReference type="Pfam" id="PF13855">
    <property type="entry name" value="LRR_8"/>
    <property type="match status" value="1"/>
</dbReference>
<dbReference type="GO" id="GO:0005524">
    <property type="term" value="F:ATP binding"/>
    <property type="evidence" value="ECO:0007669"/>
    <property type="project" value="UniProtKB-UniRule"/>
</dbReference>
<dbReference type="PANTHER" id="PTHR48053">
    <property type="entry name" value="LEUCINE RICH REPEAT FAMILY PROTEIN, EXPRESSED"/>
    <property type="match status" value="1"/>
</dbReference>
<keyword evidence="6" id="KW-0433">Leucine-rich repeat</keyword>
<keyword evidence="10" id="KW-0677">Repeat</keyword>
<dbReference type="InterPro" id="IPR011009">
    <property type="entry name" value="Kinase-like_dom_sf"/>
</dbReference>
<proteinExistence type="predicted"/>
<dbReference type="AlphaFoldDB" id="A0AAD5ID09"/>
<comment type="subcellular location">
    <subcellularLocation>
        <location evidence="1">Cell membrane</location>
    </subcellularLocation>
    <subcellularLocation>
        <location evidence="2">Membrane</location>
        <topology evidence="2">Single-pass type I membrane protein</topology>
    </subcellularLocation>
</comment>
<evidence type="ECO:0000256" key="12">
    <source>
        <dbReference type="ARBA" id="ARBA00022777"/>
    </source>
</evidence>
<dbReference type="FunFam" id="3.30.200.20:FF:000309">
    <property type="entry name" value="Leucine-rich repeat receptor protein kinase MSP1"/>
    <property type="match status" value="1"/>
</dbReference>
<evidence type="ECO:0000256" key="21">
    <source>
        <dbReference type="SAM" id="Phobius"/>
    </source>
</evidence>
<evidence type="ECO:0000256" key="14">
    <source>
        <dbReference type="ARBA" id="ARBA00022989"/>
    </source>
</evidence>
<keyword evidence="16" id="KW-0675">Receptor</keyword>
<keyword evidence="24" id="KW-1185">Reference proteome</keyword>
<evidence type="ECO:0000256" key="9">
    <source>
        <dbReference type="ARBA" id="ARBA00022729"/>
    </source>
</evidence>
<feature type="transmembrane region" description="Helical" evidence="21">
    <location>
        <begin position="456"/>
        <end position="482"/>
    </location>
</feature>
<dbReference type="InterPro" id="IPR001611">
    <property type="entry name" value="Leu-rich_rpt"/>
</dbReference>
<evidence type="ECO:0000256" key="6">
    <source>
        <dbReference type="ARBA" id="ARBA00022614"/>
    </source>
</evidence>
<dbReference type="SUPFAM" id="SSF52047">
    <property type="entry name" value="RNI-like"/>
    <property type="match status" value="1"/>
</dbReference>
<dbReference type="InterPro" id="IPR032675">
    <property type="entry name" value="LRR_dom_sf"/>
</dbReference>
<gene>
    <name evidence="23" type="ORF">LWI28_003678</name>
</gene>
<comment type="catalytic activity">
    <reaction evidence="19">
        <text>L-seryl-[protein] + ATP = O-phospho-L-seryl-[protein] + ADP + H(+)</text>
        <dbReference type="Rhea" id="RHEA:17989"/>
        <dbReference type="Rhea" id="RHEA-COMP:9863"/>
        <dbReference type="Rhea" id="RHEA-COMP:11604"/>
        <dbReference type="ChEBI" id="CHEBI:15378"/>
        <dbReference type="ChEBI" id="CHEBI:29999"/>
        <dbReference type="ChEBI" id="CHEBI:30616"/>
        <dbReference type="ChEBI" id="CHEBI:83421"/>
        <dbReference type="ChEBI" id="CHEBI:456216"/>
        <dbReference type="EC" id="2.7.11.1"/>
    </reaction>
</comment>
<evidence type="ECO:0000259" key="22">
    <source>
        <dbReference type="PROSITE" id="PS50011"/>
    </source>
</evidence>
<dbReference type="FunFam" id="3.80.10.10:FF:000177">
    <property type="entry name" value="Leucine-rich repeat receptor-like serine/threonine-protein kinase At1g17230"/>
    <property type="match status" value="1"/>
</dbReference>
<evidence type="ECO:0000256" key="4">
    <source>
        <dbReference type="ARBA" id="ARBA00022527"/>
    </source>
</evidence>
<evidence type="ECO:0000256" key="2">
    <source>
        <dbReference type="ARBA" id="ARBA00004479"/>
    </source>
</evidence>
<evidence type="ECO:0000256" key="20">
    <source>
        <dbReference type="PROSITE-ProRule" id="PRU10141"/>
    </source>
</evidence>
<dbReference type="InterPro" id="IPR001245">
    <property type="entry name" value="Ser-Thr/Tyr_kinase_cat_dom"/>
</dbReference>
<evidence type="ECO:0000313" key="23">
    <source>
        <dbReference type="EMBL" id="KAI9159952.1"/>
    </source>
</evidence>
<comment type="caution">
    <text evidence="23">The sequence shown here is derived from an EMBL/GenBank/DDBJ whole genome shotgun (WGS) entry which is preliminary data.</text>
</comment>
<keyword evidence="15 21" id="KW-0472">Membrane</keyword>
<dbReference type="FunFam" id="3.80.10.10:FF:000383">
    <property type="entry name" value="Leucine-rich repeat receptor protein kinase EMS1"/>
    <property type="match status" value="1"/>
</dbReference>
<evidence type="ECO:0000256" key="19">
    <source>
        <dbReference type="ARBA" id="ARBA00048679"/>
    </source>
</evidence>
<dbReference type="PANTHER" id="PTHR48053:SF163">
    <property type="entry name" value="MDIS1-INTERACTING RECEPTOR LIKE KINASE 2-LIKE"/>
    <property type="match status" value="1"/>
</dbReference>
<keyword evidence="9" id="KW-0732">Signal</keyword>
<evidence type="ECO:0000256" key="17">
    <source>
        <dbReference type="ARBA" id="ARBA00023180"/>
    </source>
</evidence>
<evidence type="ECO:0000256" key="5">
    <source>
        <dbReference type="ARBA" id="ARBA00022553"/>
    </source>
</evidence>
<evidence type="ECO:0000256" key="15">
    <source>
        <dbReference type="ARBA" id="ARBA00023136"/>
    </source>
</evidence>
<keyword evidence="17" id="KW-0325">Glycoprotein</keyword>
<evidence type="ECO:0000256" key="10">
    <source>
        <dbReference type="ARBA" id="ARBA00022737"/>
    </source>
</evidence>
<keyword evidence="4" id="KW-0723">Serine/threonine-protein kinase</keyword>
<dbReference type="Gene3D" id="1.10.510.10">
    <property type="entry name" value="Transferase(Phosphotransferase) domain 1"/>
    <property type="match status" value="1"/>
</dbReference>
<evidence type="ECO:0000256" key="1">
    <source>
        <dbReference type="ARBA" id="ARBA00004236"/>
    </source>
</evidence>
<feature type="domain" description="Protein kinase" evidence="22">
    <location>
        <begin position="522"/>
        <end position="796"/>
    </location>
</feature>
<sequence>MFFGSLPSSIANLTNLKFLNLHINHLSGSIPEEIGKLKSLRLLRLSKNQLTGVLPPCIGNISNLQRLLLGYNNISGSIPHEIGNLKSIRYTQLGVNQLTGSVPPSLGNLSNLKFLYLHQNQLSGFIPQEIGNLFKLTKLLLYGNHFSGNFPHNICQGGLLEYFSVRDNHFKGQILKTLRNCTRLYRVCLERNQFTGNIAEEFGFYRNLSLLDISHNKFYGQISSNFGKCPQLGTLNIFRNDISGIIPPEIGNAIQLHKLDLSSNHLLGEIPLELGKLTSLNKLILNGNQLSGSVPQELGSLTELEYLDLSGNKFSKLIPESTGQWLKLHYLNLRNNEFSGEILVQLGNLVHLSELDLSHNLFRGEIPIQICKLETLEILNISRNHLSGSLPRKFEEMHGLSSIDISFNEFSGPIPDSKAFRNASIEALEGNKGLSGDVRGLQPCKPGKQVIQKGPIIFFVIVFPILGGLLVLIVGIGMFILIRSRRSMTDAVDDDDNGQIFLIPNFDGKIMYEDIIRATEDFDAKYCIGRGGYGSVYKAKLPTLENIIVAVKKLHSLYSGGDMESDHHKEFFNEVRALTEIRHRNIVKLYGFCRHSRCSFFIYEYLERGSLATVLSNEAAAEELDWSKRVNVIKGVAHALSYMHHDCYLPIVHRDISSKNVLLDLEYEAHVSDFGTAKLLELDSSNFTQLAGTCGYVAPELAYTMKVTEKCDAYSFGVLALEVIKGKHPGDFLSASSSTSSPNTNIELQDMLDPRLQSPSLDTQRKLKSIMEVALSCLDENPDSRPTMQNVSHLLSKLI</sequence>